<dbReference type="Proteomes" id="UP001138500">
    <property type="component" value="Unassembled WGS sequence"/>
</dbReference>
<dbReference type="InterPro" id="IPR038656">
    <property type="entry name" value="Peptidase_G1_sf"/>
</dbReference>
<organism evidence="2 3">
    <name type="scientific">Teratosphaeria destructans</name>
    <dbReference type="NCBI Taxonomy" id="418781"/>
    <lineage>
        <taxon>Eukaryota</taxon>
        <taxon>Fungi</taxon>
        <taxon>Dikarya</taxon>
        <taxon>Ascomycota</taxon>
        <taxon>Pezizomycotina</taxon>
        <taxon>Dothideomycetes</taxon>
        <taxon>Dothideomycetidae</taxon>
        <taxon>Mycosphaerellales</taxon>
        <taxon>Teratosphaeriaceae</taxon>
        <taxon>Teratosphaeria</taxon>
    </lineage>
</organism>
<sequence>MRSILSPLLLSLPLLTQAAMGPAFSLGPTSPNAWIRSATSTLIVPDVPAHNAGDLSLWVGMGTSTGDLIQAITDQSGGQDKGWTSFAYTLPKGAAPRQMTPVPVHPGDRVTSSYSYNASTSCYDQHVRVNDRPVSRLSTASGHALGFGSAVECGATDCGAVGAHAWVDTRIVLNEADPGFARTFGRADGVRAELRMEEGGRVWVVGEAGIPEFSFF</sequence>
<keyword evidence="1" id="KW-0732">Signal</keyword>
<protein>
    <submittedName>
        <fullName evidence="2">Uncharacterized protein</fullName>
    </submittedName>
</protein>
<evidence type="ECO:0000256" key="1">
    <source>
        <dbReference type="SAM" id="SignalP"/>
    </source>
</evidence>
<gene>
    <name evidence="2" type="ORF">Tdes44962_MAKER02960</name>
</gene>
<proteinExistence type="predicted"/>
<accession>A0A9W7W2F7</accession>
<dbReference type="Gene3D" id="2.60.120.700">
    <property type="entry name" value="Peptidase G1"/>
    <property type="match status" value="1"/>
</dbReference>
<feature type="signal peptide" evidence="1">
    <location>
        <begin position="1"/>
        <end position="18"/>
    </location>
</feature>
<keyword evidence="3" id="KW-1185">Reference proteome</keyword>
<dbReference type="EMBL" id="RIBY02001890">
    <property type="protein sequence ID" value="KAH9827334.1"/>
    <property type="molecule type" value="Genomic_DNA"/>
</dbReference>
<dbReference type="OrthoDB" id="5086500at2759"/>
<reference evidence="2 3" key="1">
    <citation type="journal article" date="2018" name="IMA Fungus">
        <title>IMA Genome-F 10: Nine draft genome sequences of Claviceps purpurea s.lat., including C. arundinis, C. humidiphila, and C. cf. spartinae, pseudomolecules for the pitch canker pathogen Fusarium circinatum, draft genome of Davidsoniella eucalypti, Grosmannia galeiformis, Quambalaria eucalypti, and Teratosphaeria destructans.</title>
        <authorList>
            <person name="Wingfield B.D."/>
            <person name="Liu M."/>
            <person name="Nguyen H.D."/>
            <person name="Lane F.A."/>
            <person name="Morgan S.W."/>
            <person name="De Vos L."/>
            <person name="Wilken P.M."/>
            <person name="Duong T.A."/>
            <person name="Aylward J."/>
            <person name="Coetzee M.P."/>
            <person name="Dadej K."/>
            <person name="De Beer Z.W."/>
            <person name="Findlay W."/>
            <person name="Havenga M."/>
            <person name="Kolarik M."/>
            <person name="Menzies J.G."/>
            <person name="Naidoo K."/>
            <person name="Pochopski O."/>
            <person name="Shoukouhi P."/>
            <person name="Santana Q.C."/>
            <person name="Seifert K.A."/>
            <person name="Soal N."/>
            <person name="Steenkamp E.T."/>
            <person name="Tatham C.T."/>
            <person name="van der Nest M.A."/>
            <person name="Wingfield M.J."/>
        </authorList>
    </citation>
    <scope>NUCLEOTIDE SEQUENCE [LARGE SCALE GENOMIC DNA]</scope>
    <source>
        <strain evidence="2">CMW44962</strain>
    </source>
</reference>
<evidence type="ECO:0000313" key="2">
    <source>
        <dbReference type="EMBL" id="KAH9827334.1"/>
    </source>
</evidence>
<feature type="chain" id="PRO_5040975908" evidence="1">
    <location>
        <begin position="19"/>
        <end position="216"/>
    </location>
</feature>
<evidence type="ECO:0000313" key="3">
    <source>
        <dbReference type="Proteomes" id="UP001138500"/>
    </source>
</evidence>
<comment type="caution">
    <text evidence="2">The sequence shown here is derived from an EMBL/GenBank/DDBJ whole genome shotgun (WGS) entry which is preliminary data.</text>
</comment>
<dbReference type="AlphaFoldDB" id="A0A9W7W2F7"/>
<reference evidence="2 3" key="2">
    <citation type="journal article" date="2021" name="Curr. Genet.">
        <title>Genetic response to nitrogen starvation in the aggressive Eucalyptus foliar pathogen Teratosphaeria destructans.</title>
        <authorList>
            <person name="Havenga M."/>
            <person name="Wingfield B.D."/>
            <person name="Wingfield M.J."/>
            <person name="Dreyer L.L."/>
            <person name="Roets F."/>
            <person name="Aylward J."/>
        </authorList>
    </citation>
    <scope>NUCLEOTIDE SEQUENCE [LARGE SCALE GENOMIC DNA]</scope>
    <source>
        <strain evidence="2">CMW44962</strain>
    </source>
</reference>
<name>A0A9W7W2F7_9PEZI</name>